<evidence type="ECO:0000313" key="7">
    <source>
        <dbReference type="EMBL" id="SDH02487.1"/>
    </source>
</evidence>
<sequence>MRFHVLGPVCIANESHTITLGGARSNAFLVTLLLSKNRPVSFDRLAESLWDGEPPASAKANLRSYASKLRRILGPGDRDRLKARDGRYHLRVAAGEIDAATFGDLARRGSAALRRADLDLAVRLLREALGLWRGPAAQDVPRLPGLAPHLLGLEESRLGAAEELMEALLAQGQLATVVSEARAFLADNPCRERAWALLMLSLYRGGDVAGALGAFADARSTFVNRLGMEPGPELRELQTAILHRDSAAGRSRQEPLTMVDGSSSWTLTPPVVPHQLPRDVARLVGRETQLSDLRTRVLAHEAPVVAIHGPAGVGKSALALRLAHAVSAKFPDGHLYFDLRGNTIDQPPTDQRAVLDGALRALTGRPGQSGDSADESVARFRSLLAGRRMLLVIDNAVDVGQVRRLLPPQPHSACIVTSRRMLSTLDGAYHCDLQPLSTTMSVDLLGHVAGNERVVAEPDAAREVVRLCDHLPLALRIVGARLATRPSCSLEDFAARLRDSPCRLDELEFEDLSLRSRLLASLRALEDSHNPLDHLAVAAFALVGKALLSAERPARTTEDSGLLPHRALDRLVDLRLLDSSGSDLYRISSLVALFAAECGAGIGGKPGTASQHRAGGGEQRTRDQQGLVHAVQYLVAVPSEQQTQ</sequence>
<dbReference type="SUPFAM" id="SSF46894">
    <property type="entry name" value="C-terminal effector domain of the bipartite response regulators"/>
    <property type="match status" value="1"/>
</dbReference>
<proteinExistence type="inferred from homology"/>
<dbReference type="SMART" id="SM00862">
    <property type="entry name" value="Trans_reg_C"/>
    <property type="match status" value="1"/>
</dbReference>
<dbReference type="InterPro" id="IPR005158">
    <property type="entry name" value="BTAD"/>
</dbReference>
<evidence type="ECO:0000313" key="8">
    <source>
        <dbReference type="Proteomes" id="UP000199202"/>
    </source>
</evidence>
<dbReference type="SUPFAM" id="SSF52540">
    <property type="entry name" value="P-loop containing nucleoside triphosphate hydrolases"/>
    <property type="match status" value="1"/>
</dbReference>
<dbReference type="Gene3D" id="1.10.10.10">
    <property type="entry name" value="Winged helix-like DNA-binding domain superfamily/Winged helix DNA-binding domain"/>
    <property type="match status" value="1"/>
</dbReference>
<keyword evidence="3 5" id="KW-0238">DNA-binding</keyword>
<dbReference type="CDD" id="cd15831">
    <property type="entry name" value="BTAD"/>
    <property type="match status" value="1"/>
</dbReference>
<accession>A0A1G7Z1J8</accession>
<dbReference type="InterPro" id="IPR011990">
    <property type="entry name" value="TPR-like_helical_dom_sf"/>
</dbReference>
<gene>
    <name evidence="7" type="ORF">SAMN05421869_101280</name>
</gene>
<name>A0A1G7Z1J8_9ACTN</name>
<organism evidence="7 8">
    <name type="scientific">Nonomuraea jiangxiensis</name>
    <dbReference type="NCBI Taxonomy" id="633440"/>
    <lineage>
        <taxon>Bacteria</taxon>
        <taxon>Bacillati</taxon>
        <taxon>Actinomycetota</taxon>
        <taxon>Actinomycetes</taxon>
        <taxon>Streptosporangiales</taxon>
        <taxon>Streptosporangiaceae</taxon>
        <taxon>Nonomuraea</taxon>
    </lineage>
</organism>
<dbReference type="InterPro" id="IPR036388">
    <property type="entry name" value="WH-like_DNA-bd_sf"/>
</dbReference>
<dbReference type="EMBL" id="FNDJ01000001">
    <property type="protein sequence ID" value="SDH02487.1"/>
    <property type="molecule type" value="Genomic_DNA"/>
</dbReference>
<dbReference type="InterPro" id="IPR027417">
    <property type="entry name" value="P-loop_NTPase"/>
</dbReference>
<dbReference type="Gene3D" id="1.25.40.10">
    <property type="entry name" value="Tetratricopeptide repeat domain"/>
    <property type="match status" value="1"/>
</dbReference>
<dbReference type="STRING" id="633440.SAMN05421869_101280"/>
<evidence type="ECO:0000256" key="1">
    <source>
        <dbReference type="ARBA" id="ARBA00005820"/>
    </source>
</evidence>
<dbReference type="Proteomes" id="UP000199202">
    <property type="component" value="Unassembled WGS sequence"/>
</dbReference>
<evidence type="ECO:0000256" key="3">
    <source>
        <dbReference type="ARBA" id="ARBA00023125"/>
    </source>
</evidence>
<dbReference type="PANTHER" id="PTHR35807">
    <property type="entry name" value="TRANSCRIPTIONAL REGULATOR REDD-RELATED"/>
    <property type="match status" value="1"/>
</dbReference>
<keyword evidence="2" id="KW-0805">Transcription regulation</keyword>
<dbReference type="RefSeq" id="WP_143043545.1">
    <property type="nucleotide sequence ID" value="NZ_FNDJ01000001.1"/>
</dbReference>
<comment type="similarity">
    <text evidence="1">Belongs to the AfsR/DnrI/RedD regulatory family.</text>
</comment>
<protein>
    <submittedName>
        <fullName evidence="7">DNA-binding transcriptional activator of the SARP family</fullName>
    </submittedName>
</protein>
<dbReference type="SUPFAM" id="SSF48452">
    <property type="entry name" value="TPR-like"/>
    <property type="match status" value="1"/>
</dbReference>
<dbReference type="OrthoDB" id="5521887at2"/>
<dbReference type="GO" id="GO:0006355">
    <property type="term" value="P:regulation of DNA-templated transcription"/>
    <property type="evidence" value="ECO:0007669"/>
    <property type="project" value="InterPro"/>
</dbReference>
<evidence type="ECO:0000256" key="5">
    <source>
        <dbReference type="PROSITE-ProRule" id="PRU01091"/>
    </source>
</evidence>
<dbReference type="Pfam" id="PF13191">
    <property type="entry name" value="AAA_16"/>
    <property type="match status" value="1"/>
</dbReference>
<dbReference type="InterPro" id="IPR051677">
    <property type="entry name" value="AfsR-DnrI-RedD_regulator"/>
</dbReference>
<dbReference type="InterPro" id="IPR041664">
    <property type="entry name" value="AAA_16"/>
</dbReference>
<evidence type="ECO:0000256" key="4">
    <source>
        <dbReference type="ARBA" id="ARBA00023163"/>
    </source>
</evidence>
<feature type="domain" description="OmpR/PhoB-type" evidence="6">
    <location>
        <begin position="1"/>
        <end position="93"/>
    </location>
</feature>
<reference evidence="7 8" key="1">
    <citation type="submission" date="2016-10" db="EMBL/GenBank/DDBJ databases">
        <authorList>
            <person name="de Groot N.N."/>
        </authorList>
    </citation>
    <scope>NUCLEOTIDE SEQUENCE [LARGE SCALE GENOMIC DNA]</scope>
    <source>
        <strain evidence="7 8">CGMCC 4.6533</strain>
    </source>
</reference>
<dbReference type="PANTHER" id="PTHR35807:SF1">
    <property type="entry name" value="TRANSCRIPTIONAL REGULATOR REDD"/>
    <property type="match status" value="1"/>
</dbReference>
<dbReference type="GO" id="GO:0043531">
    <property type="term" value="F:ADP binding"/>
    <property type="evidence" value="ECO:0007669"/>
    <property type="project" value="InterPro"/>
</dbReference>
<keyword evidence="4" id="KW-0804">Transcription</keyword>
<feature type="DNA-binding region" description="OmpR/PhoB-type" evidence="5">
    <location>
        <begin position="1"/>
        <end position="93"/>
    </location>
</feature>
<dbReference type="Gene3D" id="3.40.50.300">
    <property type="entry name" value="P-loop containing nucleotide triphosphate hydrolases"/>
    <property type="match status" value="1"/>
</dbReference>
<dbReference type="GO" id="GO:0000160">
    <property type="term" value="P:phosphorelay signal transduction system"/>
    <property type="evidence" value="ECO:0007669"/>
    <property type="project" value="InterPro"/>
</dbReference>
<evidence type="ECO:0000256" key="2">
    <source>
        <dbReference type="ARBA" id="ARBA00023015"/>
    </source>
</evidence>
<dbReference type="GO" id="GO:0003677">
    <property type="term" value="F:DNA binding"/>
    <property type="evidence" value="ECO:0007669"/>
    <property type="project" value="UniProtKB-UniRule"/>
</dbReference>
<evidence type="ECO:0000259" key="6">
    <source>
        <dbReference type="PROSITE" id="PS51755"/>
    </source>
</evidence>
<keyword evidence="8" id="KW-1185">Reference proteome</keyword>
<dbReference type="Pfam" id="PF03704">
    <property type="entry name" value="BTAD"/>
    <property type="match status" value="1"/>
</dbReference>
<dbReference type="PROSITE" id="PS51755">
    <property type="entry name" value="OMPR_PHOB"/>
    <property type="match status" value="1"/>
</dbReference>
<dbReference type="InterPro" id="IPR016032">
    <property type="entry name" value="Sig_transdc_resp-reg_C-effctor"/>
</dbReference>
<dbReference type="InterPro" id="IPR001867">
    <property type="entry name" value="OmpR/PhoB-type_DNA-bd"/>
</dbReference>
<dbReference type="SMART" id="SM01043">
    <property type="entry name" value="BTAD"/>
    <property type="match status" value="1"/>
</dbReference>
<dbReference type="AlphaFoldDB" id="A0A1G7Z1J8"/>
<dbReference type="PRINTS" id="PR00364">
    <property type="entry name" value="DISEASERSIST"/>
</dbReference>